<name>A0A674JIV0_9SAUR</name>
<reference evidence="1" key="1">
    <citation type="submission" date="2025-08" db="UniProtKB">
        <authorList>
            <consortium name="Ensembl"/>
        </authorList>
    </citation>
    <scope>IDENTIFICATION</scope>
</reference>
<dbReference type="PANTHER" id="PTHR33395">
    <property type="entry name" value="TRANSCRIPTASE, PUTATIVE-RELATED-RELATED"/>
    <property type="match status" value="1"/>
</dbReference>
<organism evidence="1 2">
    <name type="scientific">Terrapene triunguis</name>
    <name type="common">Three-toed box turtle</name>
    <dbReference type="NCBI Taxonomy" id="2587831"/>
    <lineage>
        <taxon>Eukaryota</taxon>
        <taxon>Metazoa</taxon>
        <taxon>Chordata</taxon>
        <taxon>Craniata</taxon>
        <taxon>Vertebrata</taxon>
        <taxon>Euteleostomi</taxon>
        <taxon>Archelosauria</taxon>
        <taxon>Testudinata</taxon>
        <taxon>Testudines</taxon>
        <taxon>Cryptodira</taxon>
        <taxon>Durocryptodira</taxon>
        <taxon>Testudinoidea</taxon>
        <taxon>Emydidae</taxon>
        <taxon>Terrapene</taxon>
    </lineage>
</organism>
<evidence type="ECO:0000313" key="1">
    <source>
        <dbReference type="Ensembl" id="ENSTMTP00000021255.1"/>
    </source>
</evidence>
<evidence type="ECO:0008006" key="3">
    <source>
        <dbReference type="Google" id="ProtNLM"/>
    </source>
</evidence>
<reference evidence="1" key="2">
    <citation type="submission" date="2025-09" db="UniProtKB">
        <authorList>
            <consortium name="Ensembl"/>
        </authorList>
    </citation>
    <scope>IDENTIFICATION</scope>
</reference>
<dbReference type="GeneTree" id="ENSGT01150000286902"/>
<dbReference type="AlphaFoldDB" id="A0A674JIV0"/>
<keyword evidence="2" id="KW-1185">Reference proteome</keyword>
<accession>A0A674JIV0</accession>
<dbReference type="PANTHER" id="PTHR33395:SF22">
    <property type="entry name" value="REVERSE TRANSCRIPTASE DOMAIN-CONTAINING PROTEIN"/>
    <property type="match status" value="1"/>
</dbReference>
<dbReference type="GO" id="GO:0007508">
    <property type="term" value="P:larval heart development"/>
    <property type="evidence" value="ECO:0007669"/>
    <property type="project" value="TreeGrafter"/>
</dbReference>
<dbReference type="Proteomes" id="UP000472274">
    <property type="component" value="Unplaced"/>
</dbReference>
<dbReference type="Ensembl" id="ENSTMTT00000022006.1">
    <property type="protein sequence ID" value="ENSTMTP00000021255.1"/>
    <property type="gene ID" value="ENSTMTG00000015525.1"/>
</dbReference>
<dbReference type="InParanoid" id="A0A674JIV0"/>
<proteinExistence type="predicted"/>
<protein>
    <recommendedName>
        <fullName evidence="3">Reverse transcriptase domain-containing protein</fullName>
    </recommendedName>
</protein>
<dbReference type="GO" id="GO:0031012">
    <property type="term" value="C:extracellular matrix"/>
    <property type="evidence" value="ECO:0007669"/>
    <property type="project" value="TreeGrafter"/>
</dbReference>
<evidence type="ECO:0000313" key="2">
    <source>
        <dbReference type="Proteomes" id="UP000472274"/>
    </source>
</evidence>
<dbReference type="GO" id="GO:0061343">
    <property type="term" value="P:cell adhesion involved in heart morphogenesis"/>
    <property type="evidence" value="ECO:0007669"/>
    <property type="project" value="TreeGrafter"/>
</dbReference>
<sequence>MGDTKKVGGDWMSNIVNTSENEVGSEEAKIGKEQVKNYLDKLDVFKSQGPDKMHPGILKMLTEEISEPLAIIFEKSWKMGEIPEDWKRANIVPIYKKGNKDNLGNYRPVSLTSVPGKIMEQIIKQSICKHLEDNKVISNSQHGFIKNK</sequence>